<evidence type="ECO:0000313" key="3">
    <source>
        <dbReference type="Proteomes" id="UP000281691"/>
    </source>
</evidence>
<protein>
    <submittedName>
        <fullName evidence="2">Putative iron-regulated protein</fullName>
    </submittedName>
</protein>
<comment type="caution">
    <text evidence="2">The sequence shown here is derived from an EMBL/GenBank/DDBJ whole genome shotgun (WGS) entry which is preliminary data.</text>
</comment>
<dbReference type="SUPFAM" id="SSF159501">
    <property type="entry name" value="EreA/ChaN-like"/>
    <property type="match status" value="1"/>
</dbReference>
<organism evidence="2 3">
    <name type="scientific">Vespertiliibacter pulmonis</name>
    <dbReference type="NCBI Taxonomy" id="1443036"/>
    <lineage>
        <taxon>Bacteria</taxon>
        <taxon>Pseudomonadati</taxon>
        <taxon>Pseudomonadota</taxon>
        <taxon>Gammaproteobacteria</taxon>
        <taxon>Pasteurellales</taxon>
        <taxon>Pasteurellaceae</taxon>
        <taxon>Vespertiliibacter</taxon>
    </lineage>
</organism>
<keyword evidence="3" id="KW-1185">Reference proteome</keyword>
<dbReference type="AlphaFoldDB" id="A0A3N4VHW6"/>
<dbReference type="Pfam" id="PF04187">
    <property type="entry name" value="Cofac_haem_bdg"/>
    <property type="match status" value="1"/>
</dbReference>
<dbReference type="CDD" id="cd14727">
    <property type="entry name" value="ChanN-like"/>
    <property type="match status" value="1"/>
</dbReference>
<dbReference type="Gene3D" id="1.10.8.760">
    <property type="entry name" value="Haem-binding uptake, Tiki superfamily, ChaN, domain 2"/>
    <property type="match status" value="1"/>
</dbReference>
<dbReference type="InterPro" id="IPR016773">
    <property type="entry name" value="Fe3_uptake_reg_CjrA_prd"/>
</dbReference>
<dbReference type="RefSeq" id="WP_124211705.1">
    <property type="nucleotide sequence ID" value="NZ_CP016615.1"/>
</dbReference>
<evidence type="ECO:0000313" key="2">
    <source>
        <dbReference type="EMBL" id="RPE82642.1"/>
    </source>
</evidence>
<sequence length="276" mass="30948">MLFSSLKWVKKIALGAVLAGLMACQSLDVSQKRIFHPQTNRYLTLSEFVQEVQNTPMILLGEKHDNSIHHQAEIALFQQLYQTGKLHSVALEMLPSSQQADIDHALGLLRQTPNVSNSTVKQILPWTEKWDWSQYGDLITALSNSKVQVLGGNLDRSEIETLFRGAYPLNGNRSTQPAIKQRIAKAIAQNHKIDPNDQTIQTMVTIQQFKDRRMAEALIKGNKSTLLIAGNFHVNKAVGIPVHLADLGKHQFVVISLAKQLDDINAKESDYIWLLP</sequence>
<feature type="domain" description="Haem-binding uptake Tiki superfamily ChaN" evidence="1">
    <location>
        <begin position="49"/>
        <end position="244"/>
    </location>
</feature>
<dbReference type="Gene3D" id="3.40.50.11550">
    <property type="match status" value="1"/>
</dbReference>
<dbReference type="InterPro" id="IPR007314">
    <property type="entry name" value="Cofac_haem-bd_dom"/>
</dbReference>
<dbReference type="PROSITE" id="PS51257">
    <property type="entry name" value="PROKAR_LIPOPROTEIN"/>
    <property type="match status" value="1"/>
</dbReference>
<evidence type="ECO:0000259" key="1">
    <source>
        <dbReference type="Pfam" id="PF04187"/>
    </source>
</evidence>
<dbReference type="PIRSF" id="PIRSF020419">
    <property type="entry name" value="Fe_uptake_reg_CjrA_prd"/>
    <property type="match status" value="1"/>
</dbReference>
<name>A0A3N4VHW6_9PAST</name>
<dbReference type="Proteomes" id="UP000281691">
    <property type="component" value="Unassembled WGS sequence"/>
</dbReference>
<dbReference type="EMBL" id="RKQP01000005">
    <property type="protein sequence ID" value="RPE82642.1"/>
    <property type="molecule type" value="Genomic_DNA"/>
</dbReference>
<accession>A0A3N4VHW6</accession>
<proteinExistence type="predicted"/>
<dbReference type="OrthoDB" id="9795827at2"/>
<gene>
    <name evidence="2" type="ORF">EDC46_1580</name>
</gene>
<reference evidence="2 3" key="1">
    <citation type="submission" date="2018-11" db="EMBL/GenBank/DDBJ databases">
        <title>Genomic Encyclopedia of Type Strains, Phase IV (KMG-IV): sequencing the most valuable type-strain genomes for metagenomic binning, comparative biology and taxonomic classification.</title>
        <authorList>
            <person name="Goeker M."/>
        </authorList>
    </citation>
    <scope>NUCLEOTIDE SEQUENCE [LARGE SCALE GENOMIC DNA]</scope>
    <source>
        <strain evidence="2 3">DSM 27238</strain>
    </source>
</reference>